<dbReference type="InterPro" id="IPR023603">
    <property type="entry name" value="Low_specificity_L-TA-like"/>
</dbReference>
<evidence type="ECO:0000256" key="3">
    <source>
        <dbReference type="ARBA" id="ARBA00022898"/>
    </source>
</evidence>
<evidence type="ECO:0000313" key="7">
    <source>
        <dbReference type="EMBL" id="OJZ89036.1"/>
    </source>
</evidence>
<evidence type="ECO:0000256" key="5">
    <source>
        <dbReference type="PIRSR" id="PIRSR017617-1"/>
    </source>
</evidence>
<evidence type="ECO:0000256" key="2">
    <source>
        <dbReference type="ARBA" id="ARBA00006966"/>
    </source>
</evidence>
<dbReference type="Gene3D" id="3.90.1150.10">
    <property type="entry name" value="Aspartate Aminotransferase, domain 1"/>
    <property type="match status" value="1"/>
</dbReference>
<dbReference type="GO" id="GO:0006545">
    <property type="term" value="P:glycine biosynthetic process"/>
    <property type="evidence" value="ECO:0007669"/>
    <property type="project" value="TreeGrafter"/>
</dbReference>
<dbReference type="SUPFAM" id="SSF53383">
    <property type="entry name" value="PLP-dependent transferases"/>
    <property type="match status" value="1"/>
</dbReference>
<dbReference type="EMBL" id="KV878238">
    <property type="protein sequence ID" value="OJZ89036.1"/>
    <property type="molecule type" value="Genomic_DNA"/>
</dbReference>
<evidence type="ECO:0000256" key="1">
    <source>
        <dbReference type="ARBA" id="ARBA00001933"/>
    </source>
</evidence>
<organism evidence="7 8">
    <name type="scientific">Aspergillus luchuensis (strain CBS 106.47)</name>
    <dbReference type="NCBI Taxonomy" id="1137211"/>
    <lineage>
        <taxon>Eukaryota</taxon>
        <taxon>Fungi</taxon>
        <taxon>Dikarya</taxon>
        <taxon>Ascomycota</taxon>
        <taxon>Pezizomycotina</taxon>
        <taxon>Eurotiomycetes</taxon>
        <taxon>Eurotiomycetidae</taxon>
        <taxon>Eurotiales</taxon>
        <taxon>Aspergillaceae</taxon>
        <taxon>Aspergillus</taxon>
        <taxon>Aspergillus subgen. Circumdati</taxon>
    </lineage>
</organism>
<dbReference type="AlphaFoldDB" id="A0A1M3TQR9"/>
<keyword evidence="3" id="KW-0663">Pyridoxal phosphate</keyword>
<feature type="modified residue" description="N6-(pyridoxal phosphate)lysine" evidence="5">
    <location>
        <position position="262"/>
    </location>
</feature>
<dbReference type="PANTHER" id="PTHR48097">
    <property type="entry name" value="L-THREONINE ALDOLASE-RELATED"/>
    <property type="match status" value="1"/>
</dbReference>
<name>A0A1M3TQR9_ASPLC</name>
<reference evidence="8" key="1">
    <citation type="journal article" date="2017" name="Genome Biol.">
        <title>Comparative genomics reveals high biological diversity and specific adaptations in the industrially and medically important fungal genus Aspergillus.</title>
        <authorList>
            <person name="de Vries R.P."/>
            <person name="Riley R."/>
            <person name="Wiebenga A."/>
            <person name="Aguilar-Osorio G."/>
            <person name="Amillis S."/>
            <person name="Uchima C.A."/>
            <person name="Anderluh G."/>
            <person name="Asadollahi M."/>
            <person name="Askin M."/>
            <person name="Barry K."/>
            <person name="Battaglia E."/>
            <person name="Bayram O."/>
            <person name="Benocci T."/>
            <person name="Braus-Stromeyer S.A."/>
            <person name="Caldana C."/>
            <person name="Canovas D."/>
            <person name="Cerqueira G.C."/>
            <person name="Chen F."/>
            <person name="Chen W."/>
            <person name="Choi C."/>
            <person name="Clum A."/>
            <person name="Dos Santos R.A."/>
            <person name="Damasio A.R."/>
            <person name="Diallinas G."/>
            <person name="Emri T."/>
            <person name="Fekete E."/>
            <person name="Flipphi M."/>
            <person name="Freyberg S."/>
            <person name="Gallo A."/>
            <person name="Gournas C."/>
            <person name="Habgood R."/>
            <person name="Hainaut M."/>
            <person name="Harispe M.L."/>
            <person name="Henrissat B."/>
            <person name="Hilden K.S."/>
            <person name="Hope R."/>
            <person name="Hossain A."/>
            <person name="Karabika E."/>
            <person name="Karaffa L."/>
            <person name="Karanyi Z."/>
            <person name="Krasevec N."/>
            <person name="Kuo A."/>
            <person name="Kusch H."/>
            <person name="LaButti K."/>
            <person name="Lagendijk E.L."/>
            <person name="Lapidus A."/>
            <person name="Levasseur A."/>
            <person name="Lindquist E."/>
            <person name="Lipzen A."/>
            <person name="Logrieco A.F."/>
            <person name="MacCabe A."/>
            <person name="Maekelae M.R."/>
            <person name="Malavazi I."/>
            <person name="Melin P."/>
            <person name="Meyer V."/>
            <person name="Mielnichuk N."/>
            <person name="Miskei M."/>
            <person name="Molnar A.P."/>
            <person name="Mule G."/>
            <person name="Ngan C.Y."/>
            <person name="Orejas M."/>
            <person name="Orosz E."/>
            <person name="Ouedraogo J.P."/>
            <person name="Overkamp K.M."/>
            <person name="Park H.-S."/>
            <person name="Perrone G."/>
            <person name="Piumi F."/>
            <person name="Punt P.J."/>
            <person name="Ram A.F."/>
            <person name="Ramon A."/>
            <person name="Rauscher S."/>
            <person name="Record E."/>
            <person name="Riano-Pachon D.M."/>
            <person name="Robert V."/>
            <person name="Roehrig J."/>
            <person name="Ruller R."/>
            <person name="Salamov A."/>
            <person name="Salih N.S."/>
            <person name="Samson R.A."/>
            <person name="Sandor E."/>
            <person name="Sanguinetti M."/>
            <person name="Schuetze T."/>
            <person name="Sepcic K."/>
            <person name="Shelest E."/>
            <person name="Sherlock G."/>
            <person name="Sophianopoulou V."/>
            <person name="Squina F.M."/>
            <person name="Sun H."/>
            <person name="Susca A."/>
            <person name="Todd R.B."/>
            <person name="Tsang A."/>
            <person name="Unkles S.E."/>
            <person name="van de Wiele N."/>
            <person name="van Rossen-Uffink D."/>
            <person name="Oliveira J.V."/>
            <person name="Vesth T.C."/>
            <person name="Visser J."/>
            <person name="Yu J.-H."/>
            <person name="Zhou M."/>
            <person name="Andersen M.R."/>
            <person name="Archer D.B."/>
            <person name="Baker S.E."/>
            <person name="Benoit I."/>
            <person name="Brakhage A.A."/>
            <person name="Braus G.H."/>
            <person name="Fischer R."/>
            <person name="Frisvad J.C."/>
            <person name="Goldman G.H."/>
            <person name="Houbraken J."/>
            <person name="Oakley B."/>
            <person name="Pocsi I."/>
            <person name="Scazzocchio C."/>
            <person name="Seiboth B."/>
            <person name="vanKuyk P.A."/>
            <person name="Wortman J."/>
            <person name="Dyer P.S."/>
            <person name="Grigoriev I.V."/>
        </authorList>
    </citation>
    <scope>NUCLEOTIDE SEQUENCE [LARGE SCALE GENOMIC DNA]</scope>
    <source>
        <strain evidence="8">CBS 106.47</strain>
    </source>
</reference>
<keyword evidence="4" id="KW-0456">Lyase</keyword>
<dbReference type="PIRSF" id="PIRSF017617">
    <property type="entry name" value="Thr_aldolase"/>
    <property type="match status" value="1"/>
</dbReference>
<dbReference type="OrthoDB" id="10261951at2759"/>
<dbReference type="FunFam" id="3.40.640.10:FF:000030">
    <property type="entry name" value="Low-specificity L-threonine aldolase"/>
    <property type="match status" value="1"/>
</dbReference>
<dbReference type="InterPro" id="IPR015424">
    <property type="entry name" value="PyrdxlP-dep_Trfase"/>
</dbReference>
<dbReference type="Pfam" id="PF01212">
    <property type="entry name" value="Beta_elim_lyase"/>
    <property type="match status" value="1"/>
</dbReference>
<accession>A0A1M3TQR9</accession>
<dbReference type="InterPro" id="IPR015421">
    <property type="entry name" value="PyrdxlP-dep_Trfase_major"/>
</dbReference>
<proteinExistence type="inferred from homology"/>
<dbReference type="InterPro" id="IPR001597">
    <property type="entry name" value="ArAA_b-elim_lyase/Thr_aldolase"/>
</dbReference>
<evidence type="ECO:0000256" key="4">
    <source>
        <dbReference type="ARBA" id="ARBA00023239"/>
    </source>
</evidence>
<sequence>MSDDVHPHYPRYNSQTTLKVFLTGQYFPPYAAMAIVRQTEHPVEVHDAGLPQNNWSTPGRAAYDFRSDFVTSPNMSMLESIVNTTLLDDEMMEDPTTNYFQEWMAQLTGHERALLTYSGTMSNQVALRTALTTPPYSILADHRSHILNMEAGGAATLCGALIHGVIPANGHHLTLEDIKKHFIFKKDIYDCPTRVISLENTLFGTVMPLDEIRDISAWAKLQDPPVHMHLDGARLWEAVVAGAGTLGQFCECFDSVSLCFTKGLGAPIGSVIVGNTEFITRARWMRKLLGGGLRQTGIISAPMCVALKEVFLGGKLKRCQERAKYISMMWERLGGSLMRPTETNMMWMNLNDSKVDKKAFQRVAKELGLKVHEKERLEGRLVVHYQISDDAIKKLEIAMRAALNC</sequence>
<dbReference type="Proteomes" id="UP000184063">
    <property type="component" value="Unassembled WGS sequence"/>
</dbReference>
<dbReference type="PANTHER" id="PTHR48097:SF9">
    <property type="entry name" value="L-THREONINE ALDOLASE"/>
    <property type="match status" value="1"/>
</dbReference>
<dbReference type="Gene3D" id="3.40.640.10">
    <property type="entry name" value="Type I PLP-dependent aspartate aminotransferase-like (Major domain)"/>
    <property type="match status" value="1"/>
</dbReference>
<dbReference type="InterPro" id="IPR015422">
    <property type="entry name" value="PyrdxlP-dep_Trfase_small"/>
</dbReference>
<dbReference type="GO" id="GO:0008732">
    <property type="term" value="F:L-allo-threonine aldolase activity"/>
    <property type="evidence" value="ECO:0007669"/>
    <property type="project" value="TreeGrafter"/>
</dbReference>
<evidence type="ECO:0000259" key="6">
    <source>
        <dbReference type="Pfam" id="PF01212"/>
    </source>
</evidence>
<evidence type="ECO:0000313" key="8">
    <source>
        <dbReference type="Proteomes" id="UP000184063"/>
    </source>
</evidence>
<dbReference type="NCBIfam" id="NF041359">
    <property type="entry name" value="GntG_guanitoxin"/>
    <property type="match status" value="1"/>
</dbReference>
<dbReference type="GO" id="GO:0005829">
    <property type="term" value="C:cytosol"/>
    <property type="evidence" value="ECO:0007669"/>
    <property type="project" value="TreeGrafter"/>
</dbReference>
<comment type="similarity">
    <text evidence="2">Belongs to the threonine aldolase family.</text>
</comment>
<protein>
    <recommendedName>
        <fullName evidence="6">Aromatic amino acid beta-eliminating lyase/threonine aldolase domain-containing protein</fullName>
    </recommendedName>
</protein>
<dbReference type="VEuPathDB" id="FungiDB:ASPFODRAFT_42175"/>
<comment type="cofactor">
    <cofactor evidence="1">
        <name>pyridoxal 5'-phosphate</name>
        <dbReference type="ChEBI" id="CHEBI:597326"/>
    </cofactor>
</comment>
<feature type="domain" description="Aromatic amino acid beta-eliminating lyase/threonine aldolase" evidence="6">
    <location>
        <begin position="64"/>
        <end position="350"/>
    </location>
</feature>
<dbReference type="GO" id="GO:0006567">
    <property type="term" value="P:L-threonine catabolic process"/>
    <property type="evidence" value="ECO:0007669"/>
    <property type="project" value="TreeGrafter"/>
</dbReference>
<gene>
    <name evidence="7" type="ORF">ASPFODRAFT_42175</name>
</gene>